<feature type="region of interest" description="Disordered" evidence="1">
    <location>
        <begin position="1"/>
        <end position="32"/>
    </location>
</feature>
<name>A0A8D3E0S5_SCOMX</name>
<dbReference type="AlphaFoldDB" id="A0A8D3E0S5"/>
<reference evidence="2" key="2">
    <citation type="submission" date="2025-08" db="UniProtKB">
        <authorList>
            <consortium name="Ensembl"/>
        </authorList>
    </citation>
    <scope>IDENTIFICATION</scope>
</reference>
<evidence type="ECO:0000256" key="1">
    <source>
        <dbReference type="SAM" id="MobiDB-lite"/>
    </source>
</evidence>
<reference evidence="2" key="1">
    <citation type="submission" date="2023-05" db="EMBL/GenBank/DDBJ databases">
        <title>High-quality long-read genome of Scophthalmus maximus.</title>
        <authorList>
            <person name="Lien S."/>
            <person name="Martinez P."/>
        </authorList>
    </citation>
    <scope>NUCLEOTIDE SEQUENCE [LARGE SCALE GENOMIC DNA]</scope>
</reference>
<accession>A0A8D3E0S5</accession>
<dbReference type="Proteomes" id="UP000694558">
    <property type="component" value="Chromosome 17"/>
</dbReference>
<protein>
    <submittedName>
        <fullName evidence="2">Uncharacterized protein</fullName>
    </submittedName>
</protein>
<feature type="compositionally biased region" description="Low complexity" evidence="1">
    <location>
        <begin position="90"/>
        <end position="100"/>
    </location>
</feature>
<evidence type="ECO:0000313" key="3">
    <source>
        <dbReference type="Proteomes" id="UP000694558"/>
    </source>
</evidence>
<evidence type="ECO:0000313" key="2">
    <source>
        <dbReference type="Ensembl" id="ENSSMAP00000065384.1"/>
    </source>
</evidence>
<sequence length="117" mass="12586">DGWLALSRVVPPPTRVSQSVSHRAPSDVARRPQDFRGASNFCRDGRVCLFGATVGAATRQQESAYGAVQLHNKTFPTKAFDKAPPPLHPSDSGSVPSSCSQRPHTRTHVRARALAGE</sequence>
<proteinExistence type="predicted"/>
<dbReference type="Ensembl" id="ENSSMAT00000053504.1">
    <property type="protein sequence ID" value="ENSSMAP00000065384.1"/>
    <property type="gene ID" value="ENSSMAG00000026960.1"/>
</dbReference>
<feature type="region of interest" description="Disordered" evidence="1">
    <location>
        <begin position="77"/>
        <end position="117"/>
    </location>
</feature>
<organism evidence="2 3">
    <name type="scientific">Scophthalmus maximus</name>
    <name type="common">Turbot</name>
    <name type="synonym">Psetta maxima</name>
    <dbReference type="NCBI Taxonomy" id="52904"/>
    <lineage>
        <taxon>Eukaryota</taxon>
        <taxon>Metazoa</taxon>
        <taxon>Chordata</taxon>
        <taxon>Craniata</taxon>
        <taxon>Vertebrata</taxon>
        <taxon>Euteleostomi</taxon>
        <taxon>Actinopterygii</taxon>
        <taxon>Neopterygii</taxon>
        <taxon>Teleostei</taxon>
        <taxon>Neoteleostei</taxon>
        <taxon>Acanthomorphata</taxon>
        <taxon>Carangaria</taxon>
        <taxon>Pleuronectiformes</taxon>
        <taxon>Pleuronectoidei</taxon>
        <taxon>Scophthalmidae</taxon>
        <taxon>Scophthalmus</taxon>
    </lineage>
</organism>